<protein>
    <submittedName>
        <fullName evidence="2">Uncharacterized protein</fullName>
    </submittedName>
</protein>
<dbReference type="Proteomes" id="UP000094285">
    <property type="component" value="Unassembled WGS sequence"/>
</dbReference>
<dbReference type="STRING" id="984487.A0A1E4SK08"/>
<reference evidence="3" key="1">
    <citation type="submission" date="2016-05" db="EMBL/GenBank/DDBJ databases">
        <title>Comparative genomics of biotechnologically important yeasts.</title>
        <authorList>
            <consortium name="DOE Joint Genome Institute"/>
            <person name="Riley R."/>
            <person name="Haridas S."/>
            <person name="Wolfe K.H."/>
            <person name="Lopes M.R."/>
            <person name="Hittinger C.T."/>
            <person name="Goker M."/>
            <person name="Salamov A."/>
            <person name="Wisecaver J."/>
            <person name="Long T.M."/>
            <person name="Aerts A.L."/>
            <person name="Barry K."/>
            <person name="Choi C."/>
            <person name="Clum A."/>
            <person name="Coughlan A.Y."/>
            <person name="Deshpande S."/>
            <person name="Douglass A.P."/>
            <person name="Hanson S.J."/>
            <person name="Klenk H.-P."/>
            <person name="Labutti K."/>
            <person name="Lapidus A."/>
            <person name="Lindquist E."/>
            <person name="Lipzen A."/>
            <person name="Meier-Kolthoff J.P."/>
            <person name="Ohm R.A."/>
            <person name="Otillar R.P."/>
            <person name="Pangilinan J."/>
            <person name="Peng Y."/>
            <person name="Rokas A."/>
            <person name="Rosa C.A."/>
            <person name="Scheuner C."/>
            <person name="Sibirny A.A."/>
            <person name="Slot J.C."/>
            <person name="Stielow J.B."/>
            <person name="Sun H."/>
            <person name="Kurtzman C.P."/>
            <person name="Blackwell M."/>
            <person name="Grigoriev I.V."/>
            <person name="Jeffries T.W."/>
        </authorList>
    </citation>
    <scope>NUCLEOTIDE SEQUENCE [LARGE SCALE GENOMIC DNA]</scope>
    <source>
        <strain evidence="3">NRRL Y-17324</strain>
    </source>
</reference>
<dbReference type="InterPro" id="IPR013169">
    <property type="entry name" value="mRNA_splic_Cwf18-like"/>
</dbReference>
<dbReference type="Pfam" id="PF08315">
    <property type="entry name" value="cwf18"/>
    <property type="match status" value="1"/>
</dbReference>
<feature type="compositionally biased region" description="Polar residues" evidence="1">
    <location>
        <begin position="23"/>
        <end position="36"/>
    </location>
</feature>
<evidence type="ECO:0000256" key="1">
    <source>
        <dbReference type="SAM" id="MobiDB-lite"/>
    </source>
</evidence>
<name>A0A1E4SK08_9ASCO</name>
<dbReference type="AlphaFoldDB" id="A0A1E4SK08"/>
<proteinExistence type="predicted"/>
<gene>
    <name evidence="2" type="ORF">CANTADRAFT_49540</name>
</gene>
<evidence type="ECO:0000313" key="2">
    <source>
        <dbReference type="EMBL" id="ODV79839.1"/>
    </source>
</evidence>
<dbReference type="GeneID" id="30983857"/>
<feature type="region of interest" description="Disordered" evidence="1">
    <location>
        <begin position="19"/>
        <end position="64"/>
    </location>
</feature>
<dbReference type="RefSeq" id="XP_020064961.1">
    <property type="nucleotide sequence ID" value="XM_020209721.1"/>
</dbReference>
<organism evidence="2 3">
    <name type="scientific">Suhomyces tanzawaensis NRRL Y-17324</name>
    <dbReference type="NCBI Taxonomy" id="984487"/>
    <lineage>
        <taxon>Eukaryota</taxon>
        <taxon>Fungi</taxon>
        <taxon>Dikarya</taxon>
        <taxon>Ascomycota</taxon>
        <taxon>Saccharomycotina</taxon>
        <taxon>Pichiomycetes</taxon>
        <taxon>Debaryomycetaceae</taxon>
        <taxon>Suhomyces</taxon>
    </lineage>
</organism>
<sequence>MSWEEGLEDRRARLAALRKNRFNKTSSEASPSTHSDPTPPQSATPSSVPTEAIETPEQDGEIKEPPALQLDHGETVEVLSNNIQQQILRSARERANDISFVSETAPRKVSYTKDLEDSIQDLDTKAHNRTERAVYNIIKAKYEAYGRV</sequence>
<keyword evidence="3" id="KW-1185">Reference proteome</keyword>
<evidence type="ECO:0000313" key="3">
    <source>
        <dbReference type="Proteomes" id="UP000094285"/>
    </source>
</evidence>
<dbReference type="EMBL" id="KV453911">
    <property type="protein sequence ID" value="ODV79839.1"/>
    <property type="molecule type" value="Genomic_DNA"/>
</dbReference>
<dbReference type="OrthoDB" id="4026086at2759"/>
<accession>A0A1E4SK08</accession>